<dbReference type="InterPro" id="IPR035965">
    <property type="entry name" value="PAS-like_dom_sf"/>
</dbReference>
<keyword evidence="4" id="KW-0597">Phosphoprotein</keyword>
<evidence type="ECO:0000313" key="14">
    <source>
        <dbReference type="Proteomes" id="UP001524944"/>
    </source>
</evidence>
<proteinExistence type="predicted"/>
<dbReference type="Gene3D" id="1.10.287.130">
    <property type="match status" value="1"/>
</dbReference>
<reference evidence="13 14" key="1">
    <citation type="submission" date="2022-08" db="EMBL/GenBank/DDBJ databases">
        <title>Proteogenomics of the novel Dehalobacterium formicoaceticum strain EZ94 highlights a key role of methyltransferases during anaerobic dichloromethane degradation.</title>
        <authorList>
            <person name="Wasmund K."/>
        </authorList>
    </citation>
    <scope>NUCLEOTIDE SEQUENCE [LARGE SCALE GENOMIC DNA]</scope>
    <source>
        <strain evidence="13 14">EZ94</strain>
    </source>
</reference>
<dbReference type="PANTHER" id="PTHR45453:SF1">
    <property type="entry name" value="PHOSPHATE REGULON SENSOR PROTEIN PHOR"/>
    <property type="match status" value="1"/>
</dbReference>
<keyword evidence="14" id="KW-1185">Reference proteome</keyword>
<evidence type="ECO:0000256" key="1">
    <source>
        <dbReference type="ARBA" id="ARBA00000085"/>
    </source>
</evidence>
<keyword evidence="5" id="KW-0808">Transferase</keyword>
<dbReference type="EMBL" id="JANPWE010000004">
    <property type="protein sequence ID" value="MCR6545785.1"/>
    <property type="molecule type" value="Genomic_DNA"/>
</dbReference>
<keyword evidence="7" id="KW-0902">Two-component regulatory system</keyword>
<dbReference type="CDD" id="cd00075">
    <property type="entry name" value="HATPase"/>
    <property type="match status" value="1"/>
</dbReference>
<dbReference type="Proteomes" id="UP001524944">
    <property type="component" value="Unassembled WGS sequence"/>
</dbReference>
<keyword evidence="8 9" id="KW-0472">Membrane</keyword>
<dbReference type="Pfam" id="PF00512">
    <property type="entry name" value="HisKA"/>
    <property type="match status" value="1"/>
</dbReference>
<dbReference type="PROSITE" id="PS50885">
    <property type="entry name" value="HAMP"/>
    <property type="match status" value="1"/>
</dbReference>
<dbReference type="InterPro" id="IPR005467">
    <property type="entry name" value="His_kinase_dom"/>
</dbReference>
<evidence type="ECO:0000256" key="6">
    <source>
        <dbReference type="ARBA" id="ARBA00022777"/>
    </source>
</evidence>
<dbReference type="RefSeq" id="WP_257913324.1">
    <property type="nucleotide sequence ID" value="NZ_JANPWE010000004.1"/>
</dbReference>
<feature type="transmembrane region" description="Helical" evidence="9">
    <location>
        <begin position="73"/>
        <end position="93"/>
    </location>
</feature>
<keyword evidence="9" id="KW-0812">Transmembrane</keyword>
<keyword evidence="6" id="KW-0418">Kinase</keyword>
<dbReference type="SUPFAM" id="SSF47384">
    <property type="entry name" value="Homodimeric domain of signal transducing histidine kinase"/>
    <property type="match status" value="1"/>
</dbReference>
<dbReference type="InterPro" id="IPR036097">
    <property type="entry name" value="HisK_dim/P_sf"/>
</dbReference>
<evidence type="ECO:0000259" key="10">
    <source>
        <dbReference type="PROSITE" id="PS50109"/>
    </source>
</evidence>
<comment type="subcellular location">
    <subcellularLocation>
        <location evidence="2">Membrane</location>
    </subcellularLocation>
</comment>
<dbReference type="NCBIfam" id="TIGR00229">
    <property type="entry name" value="sensory_box"/>
    <property type="match status" value="1"/>
</dbReference>
<comment type="caution">
    <text evidence="13">The sequence shown here is derived from an EMBL/GenBank/DDBJ whole genome shotgun (WGS) entry which is preliminary data.</text>
</comment>
<feature type="domain" description="PAS" evidence="11">
    <location>
        <begin position="151"/>
        <end position="186"/>
    </location>
</feature>
<dbReference type="Pfam" id="PF00672">
    <property type="entry name" value="HAMP"/>
    <property type="match status" value="1"/>
</dbReference>
<feature type="domain" description="HAMP" evidence="12">
    <location>
        <begin position="94"/>
        <end position="146"/>
    </location>
</feature>
<dbReference type="GO" id="GO:0005524">
    <property type="term" value="F:ATP binding"/>
    <property type="evidence" value="ECO:0007669"/>
    <property type="project" value="UniProtKB-KW"/>
</dbReference>
<keyword evidence="13" id="KW-0067">ATP-binding</keyword>
<dbReference type="SUPFAM" id="SSF158472">
    <property type="entry name" value="HAMP domain-like"/>
    <property type="match status" value="1"/>
</dbReference>
<dbReference type="PRINTS" id="PR00344">
    <property type="entry name" value="BCTRLSENSOR"/>
</dbReference>
<dbReference type="InterPro" id="IPR004358">
    <property type="entry name" value="Sig_transdc_His_kin-like_C"/>
</dbReference>
<feature type="domain" description="Histidine kinase" evidence="10">
    <location>
        <begin position="273"/>
        <end position="489"/>
    </location>
</feature>
<evidence type="ECO:0000259" key="11">
    <source>
        <dbReference type="PROSITE" id="PS50112"/>
    </source>
</evidence>
<dbReference type="InterPro" id="IPR036890">
    <property type="entry name" value="HATPase_C_sf"/>
</dbReference>
<dbReference type="SMART" id="SM00387">
    <property type="entry name" value="HATPase_c"/>
    <property type="match status" value="1"/>
</dbReference>
<accession>A0ABT1Y6Q5</accession>
<gene>
    <name evidence="13" type="ORF">NVS47_09735</name>
</gene>
<dbReference type="SUPFAM" id="SSF55874">
    <property type="entry name" value="ATPase domain of HSP90 chaperone/DNA topoisomerase II/histidine kinase"/>
    <property type="match status" value="1"/>
</dbReference>
<protein>
    <recommendedName>
        <fullName evidence="3">histidine kinase</fullName>
        <ecNumber evidence="3">2.7.13.3</ecNumber>
    </recommendedName>
</protein>
<dbReference type="InterPro" id="IPR000014">
    <property type="entry name" value="PAS"/>
</dbReference>
<keyword evidence="13" id="KW-0547">Nucleotide-binding</keyword>
<evidence type="ECO:0000256" key="8">
    <source>
        <dbReference type="ARBA" id="ARBA00023136"/>
    </source>
</evidence>
<evidence type="ECO:0000259" key="12">
    <source>
        <dbReference type="PROSITE" id="PS50885"/>
    </source>
</evidence>
<organism evidence="13 14">
    <name type="scientific">Dehalobacterium formicoaceticum</name>
    <dbReference type="NCBI Taxonomy" id="51515"/>
    <lineage>
        <taxon>Bacteria</taxon>
        <taxon>Bacillati</taxon>
        <taxon>Bacillota</taxon>
        <taxon>Clostridia</taxon>
        <taxon>Eubacteriales</taxon>
        <taxon>Peptococcaceae</taxon>
        <taxon>Dehalobacterium</taxon>
    </lineage>
</organism>
<evidence type="ECO:0000256" key="9">
    <source>
        <dbReference type="SAM" id="Phobius"/>
    </source>
</evidence>
<dbReference type="SMART" id="SM00388">
    <property type="entry name" value="HisKA"/>
    <property type="match status" value="1"/>
</dbReference>
<dbReference type="CDD" id="cd00082">
    <property type="entry name" value="HisKA"/>
    <property type="match status" value="1"/>
</dbReference>
<evidence type="ECO:0000256" key="7">
    <source>
        <dbReference type="ARBA" id="ARBA00023012"/>
    </source>
</evidence>
<dbReference type="Gene3D" id="6.10.340.10">
    <property type="match status" value="1"/>
</dbReference>
<comment type="catalytic activity">
    <reaction evidence="1">
        <text>ATP + protein L-histidine = ADP + protein N-phospho-L-histidine.</text>
        <dbReference type="EC" id="2.7.13.3"/>
    </reaction>
</comment>
<evidence type="ECO:0000256" key="3">
    <source>
        <dbReference type="ARBA" id="ARBA00012438"/>
    </source>
</evidence>
<dbReference type="PROSITE" id="PS50112">
    <property type="entry name" value="PAS"/>
    <property type="match status" value="1"/>
</dbReference>
<name>A0ABT1Y6Q5_9FIRM</name>
<dbReference type="InterPro" id="IPR003661">
    <property type="entry name" value="HisK_dim/P_dom"/>
</dbReference>
<dbReference type="SUPFAM" id="SSF55785">
    <property type="entry name" value="PYP-like sensor domain (PAS domain)"/>
    <property type="match status" value="1"/>
</dbReference>
<dbReference type="PROSITE" id="PS50109">
    <property type="entry name" value="HIS_KIN"/>
    <property type="match status" value="1"/>
</dbReference>
<dbReference type="InterPro" id="IPR003660">
    <property type="entry name" value="HAMP_dom"/>
</dbReference>
<keyword evidence="9" id="KW-1133">Transmembrane helix</keyword>
<evidence type="ECO:0000256" key="2">
    <source>
        <dbReference type="ARBA" id="ARBA00004370"/>
    </source>
</evidence>
<dbReference type="CDD" id="cd06225">
    <property type="entry name" value="HAMP"/>
    <property type="match status" value="1"/>
</dbReference>
<dbReference type="Gene3D" id="3.30.565.10">
    <property type="entry name" value="Histidine kinase-like ATPase, C-terminal domain"/>
    <property type="match status" value="1"/>
</dbReference>
<dbReference type="Gene3D" id="3.30.450.20">
    <property type="entry name" value="PAS domain"/>
    <property type="match status" value="1"/>
</dbReference>
<sequence>MMPMTPGSLFEENDLDRIFTGETVAKRGFHHSFNNQMLSIGLPIIQDKKIESALFIYTPIASLEPALNTIRGIIYWSLFFAVILISILAFFLSRTLSKPLIQMNKVALNLAEGDYSQRVPVKSVDEVGILGASLNFLSEQLKKNITELSYEKEQIENILKGMSDGVITFDTSGKIVLFNPQAKELLDNCVEVEKNNIMEHCDYLTQLNSLFQRTLETGNLVEGEITVNEKIVSAKLSPLLDVTDRNLIGVVTVLQDVTKDRKLEEMRRDFVANVSHELRTPISLIQGYSEAIIDDVAESPEERNGFIKVILEEANRLKRLVEDLLELSRLQSGVISIEKEWIDIREVLLQVKTKFQSLLEQNKIDFQAEIASDAPCLLADRFRLEQLLINLISNAIHFAAGKTIKVTSRKLENGIELSVSDTGQGIPEKDLPFIFERFYRAEKSRNRESGGTGIGLSIVKNIVEVHDGAITVMSKEGEGATFNIMFPSK</sequence>
<dbReference type="InterPro" id="IPR050351">
    <property type="entry name" value="BphY/WalK/GraS-like"/>
</dbReference>
<dbReference type="EC" id="2.7.13.3" evidence="3"/>
<dbReference type="PANTHER" id="PTHR45453">
    <property type="entry name" value="PHOSPHATE REGULON SENSOR PROTEIN PHOR"/>
    <property type="match status" value="1"/>
</dbReference>
<dbReference type="SMART" id="SM00304">
    <property type="entry name" value="HAMP"/>
    <property type="match status" value="1"/>
</dbReference>
<evidence type="ECO:0000313" key="13">
    <source>
        <dbReference type="EMBL" id="MCR6545785.1"/>
    </source>
</evidence>
<dbReference type="Pfam" id="PF02518">
    <property type="entry name" value="HATPase_c"/>
    <property type="match status" value="1"/>
</dbReference>
<evidence type="ECO:0000256" key="5">
    <source>
        <dbReference type="ARBA" id="ARBA00022679"/>
    </source>
</evidence>
<evidence type="ECO:0000256" key="4">
    <source>
        <dbReference type="ARBA" id="ARBA00022553"/>
    </source>
</evidence>
<dbReference type="InterPro" id="IPR003594">
    <property type="entry name" value="HATPase_dom"/>
</dbReference>
<dbReference type="CDD" id="cd00130">
    <property type="entry name" value="PAS"/>
    <property type="match status" value="1"/>
</dbReference>